<organism evidence="3 4">
    <name type="scientific">Alectoria fallacina</name>
    <dbReference type="NCBI Taxonomy" id="1903189"/>
    <lineage>
        <taxon>Eukaryota</taxon>
        <taxon>Fungi</taxon>
        <taxon>Dikarya</taxon>
        <taxon>Ascomycota</taxon>
        <taxon>Pezizomycotina</taxon>
        <taxon>Lecanoromycetes</taxon>
        <taxon>OSLEUM clade</taxon>
        <taxon>Lecanoromycetidae</taxon>
        <taxon>Lecanorales</taxon>
        <taxon>Lecanorineae</taxon>
        <taxon>Parmeliaceae</taxon>
        <taxon>Alectoria</taxon>
    </lineage>
</organism>
<dbReference type="InterPro" id="IPR025676">
    <property type="entry name" value="Clr5_dom"/>
</dbReference>
<dbReference type="Proteomes" id="UP000664203">
    <property type="component" value="Unassembled WGS sequence"/>
</dbReference>
<feature type="domain" description="Clr5" evidence="2">
    <location>
        <begin position="20"/>
        <end position="71"/>
    </location>
</feature>
<reference evidence="3" key="1">
    <citation type="submission" date="2021-03" db="EMBL/GenBank/DDBJ databases">
        <authorList>
            <person name="Tagirdzhanova G."/>
        </authorList>
    </citation>
    <scope>NUCLEOTIDE SEQUENCE</scope>
</reference>
<comment type="caution">
    <text evidence="3">The sequence shown here is derived from an EMBL/GenBank/DDBJ whole genome shotgun (WGS) entry which is preliminary data.</text>
</comment>
<dbReference type="PANTHER" id="PTHR38788:SF3">
    <property type="entry name" value="CLR5 DOMAIN-CONTAINING PROTEIN"/>
    <property type="match status" value="1"/>
</dbReference>
<name>A0A8H3PIT7_9LECA</name>
<feature type="region of interest" description="Disordered" evidence="1">
    <location>
        <begin position="323"/>
        <end position="347"/>
    </location>
</feature>
<evidence type="ECO:0000256" key="1">
    <source>
        <dbReference type="SAM" id="MobiDB-lite"/>
    </source>
</evidence>
<evidence type="ECO:0000259" key="2">
    <source>
        <dbReference type="Pfam" id="PF14420"/>
    </source>
</evidence>
<accession>A0A8H3PIT7</accession>
<dbReference type="OrthoDB" id="539213at2759"/>
<protein>
    <recommendedName>
        <fullName evidence="2">Clr5 domain-containing protein</fullName>
    </recommendedName>
</protein>
<evidence type="ECO:0000313" key="4">
    <source>
        <dbReference type="Proteomes" id="UP000664203"/>
    </source>
</evidence>
<keyword evidence="4" id="KW-1185">Reference proteome</keyword>
<dbReference type="EMBL" id="CAJPDR010000694">
    <property type="protein sequence ID" value="CAF9941867.1"/>
    <property type="molecule type" value="Genomic_DNA"/>
</dbReference>
<evidence type="ECO:0000313" key="3">
    <source>
        <dbReference type="EMBL" id="CAF9941867.1"/>
    </source>
</evidence>
<gene>
    <name evidence="3" type="ORF">ALECFALPRED_009364</name>
</gene>
<dbReference type="PANTHER" id="PTHR38788">
    <property type="entry name" value="CLR5 DOMAIN-CONTAINING PROTEIN"/>
    <property type="match status" value="1"/>
</dbReference>
<proteinExistence type="predicted"/>
<dbReference type="Pfam" id="PF14420">
    <property type="entry name" value="Clr5"/>
    <property type="match status" value="1"/>
</dbReference>
<dbReference type="AlphaFoldDB" id="A0A8H3PIT7"/>
<sequence length="853" mass="95698">MEPLIPQGFPPSLLGVPFDQKWELLKPTIERLYVQENRSLSDVIKAIKDQHGFDTVESQYKYRIKKWKLKKNTSTSKKAALYQVIQTRAQLGKPSAISRAGQEFDTKNLRRYLKTERRRAITLQPGIGGAVRDASSFSGHITQTGNRIFMNWNMPYGAMRSSAARAVDHVSPLSDIVVTTPPSPNGAPSPMAVAVKEMTAIDRARLFVQGRHMELLKSMEKPQRVTMSTWMYQYWLFAFKTAKHWGRGPQDWTAGLLGFDDYHQRTMISISSPNTPGAIAGTPASQQTPRNDEITDPALVSAVNMPSSLCRWSIHYAQPYYESVPSPPRSPSGNFNPNDEESWPLWPGSRDSKDFTEKLSDSLETNNFSNVRPDDLPIAVDHVARAARGSPKELLEEALGFSIMSRNVSLVEEILDEARKHFNGARFYPFHLAVSYLDGSKTCCNVLELLGQSHPRSLRKLYVNDLGHTVLDQLMIAILKAHTSCLPSVVDVIFKKEKRFEGEDVDICGRWDADSDCIRTLLANGTSGIPFEWKHMFCHTSAQTICHCIGTVFGPHWAPNINAPSGLFLRRCLHCGLKLQLLPLHTLVLVGLYLSRSGCKNETLFGILACLLCLLSNGANPLLKATISVPALLGNEEVNECSHEELDPAEFVERVPASLKLMWSREKSTGWRVICNVLRHSQAEWKFKHSRPQSTSNEGECDDGFDSFIRYSEDEMSTDGEESYEPHLPTDCSSSETHYNFFGRSKVLPSLWAAVQTELLTYRRLEEGDEWISQNFNMRTLSEGLISSGKVDVALVQGDMMKPFCGCGNFPGAAPACPIVDDAVAYYFSNLEDWNRTTFLGTPSHREDTWQDL</sequence>